<evidence type="ECO:0000313" key="1">
    <source>
        <dbReference type="EnsemblMetazoa" id="Aqu2.1.33304_001"/>
    </source>
</evidence>
<dbReference type="EnsemblMetazoa" id="Aqu2.1.33304_001">
    <property type="protein sequence ID" value="Aqu2.1.33304_001"/>
    <property type="gene ID" value="Aqu2.1.33304"/>
</dbReference>
<sequence length="103" mass="12083">MIPALNQLLPLFYEKAATAAMIKHGMDVIRKSIEYLNPGQIPIVTFDAPLFALAKQIQWNWPLTYGENVIIAMFCCFHIKMAMWKTFWRIFRIIRLDHSINRS</sequence>
<dbReference type="PANTHER" id="PTHR47018:SF2">
    <property type="entry name" value="TESMIN_TSO1-LIKE CXC DOMAIN-CONTAINING PROTEIN"/>
    <property type="match status" value="1"/>
</dbReference>
<name>A0A1X7V0I8_AMPQE</name>
<reference evidence="1" key="1">
    <citation type="submission" date="2017-05" db="UniProtKB">
        <authorList>
            <consortium name="EnsemblMetazoa"/>
        </authorList>
    </citation>
    <scope>IDENTIFICATION</scope>
</reference>
<accession>A0A1X7V0I8</accession>
<dbReference type="AlphaFoldDB" id="A0A1X7V0I8"/>
<proteinExistence type="predicted"/>
<dbReference type="InParanoid" id="A0A1X7V0I8"/>
<dbReference type="PANTHER" id="PTHR47018">
    <property type="entry name" value="CXC DOMAIN-CONTAINING PROTEIN-RELATED"/>
    <property type="match status" value="1"/>
</dbReference>
<organism evidence="1">
    <name type="scientific">Amphimedon queenslandica</name>
    <name type="common">Sponge</name>
    <dbReference type="NCBI Taxonomy" id="400682"/>
    <lineage>
        <taxon>Eukaryota</taxon>
        <taxon>Metazoa</taxon>
        <taxon>Porifera</taxon>
        <taxon>Demospongiae</taxon>
        <taxon>Heteroscleromorpha</taxon>
        <taxon>Haplosclerida</taxon>
        <taxon>Niphatidae</taxon>
        <taxon>Amphimedon</taxon>
    </lineage>
</organism>
<protein>
    <submittedName>
        <fullName evidence="1">Uncharacterized protein</fullName>
    </submittedName>
</protein>